<feature type="transmembrane region" description="Helical" evidence="7">
    <location>
        <begin position="343"/>
        <end position="365"/>
    </location>
</feature>
<keyword evidence="3" id="KW-0808">Transferase</keyword>
<dbReference type="InParanoid" id="G3JQN3"/>
<dbReference type="GeneID" id="18169799"/>
<feature type="transmembrane region" description="Helical" evidence="7">
    <location>
        <begin position="73"/>
        <end position="95"/>
    </location>
</feature>
<feature type="transmembrane region" description="Helical" evidence="7">
    <location>
        <begin position="226"/>
        <end position="245"/>
    </location>
</feature>
<name>G3JQN3_CORMM</name>
<reference evidence="9 10" key="1">
    <citation type="journal article" date="2011" name="Genome Biol.">
        <title>Genome sequence of the insect pathogenic fungus Cordyceps militaris, a valued traditional Chinese medicine.</title>
        <authorList>
            <person name="Zheng P."/>
            <person name="Xia Y."/>
            <person name="Xiao G."/>
            <person name="Xiong C."/>
            <person name="Hu X."/>
            <person name="Zhang S."/>
            <person name="Zheng H."/>
            <person name="Huang Y."/>
            <person name="Zhou Y."/>
            <person name="Wang S."/>
            <person name="Zhao G.P."/>
            <person name="Liu X."/>
            <person name="St Leger R.J."/>
            <person name="Wang C."/>
        </authorList>
    </citation>
    <scope>NUCLEOTIDE SEQUENCE [LARGE SCALE GENOMIC DNA]</scope>
    <source>
        <strain evidence="9 10">CM01</strain>
    </source>
</reference>
<comment type="subcellular location">
    <subcellularLocation>
        <location evidence="1">Membrane</location>
        <topology evidence="1">Multi-pass membrane protein</topology>
    </subcellularLocation>
</comment>
<feature type="transmembrane region" description="Helical" evidence="7">
    <location>
        <begin position="41"/>
        <end position="61"/>
    </location>
</feature>
<dbReference type="GO" id="GO:0006629">
    <property type="term" value="P:lipid metabolic process"/>
    <property type="evidence" value="ECO:0007669"/>
    <property type="project" value="InterPro"/>
</dbReference>
<dbReference type="InterPro" id="IPR032805">
    <property type="entry name" value="Wax_synthase_dom"/>
</dbReference>
<dbReference type="Proteomes" id="UP000001610">
    <property type="component" value="Unassembled WGS sequence"/>
</dbReference>
<dbReference type="PANTHER" id="PTHR31595">
    <property type="entry name" value="LONG-CHAIN-ALCOHOL O-FATTY-ACYLTRANSFERASE 3-RELATED"/>
    <property type="match status" value="1"/>
</dbReference>
<feature type="transmembrane region" description="Helical" evidence="7">
    <location>
        <begin position="12"/>
        <end position="34"/>
    </location>
</feature>
<dbReference type="GO" id="GO:0008374">
    <property type="term" value="F:O-acyltransferase activity"/>
    <property type="evidence" value="ECO:0007669"/>
    <property type="project" value="InterPro"/>
</dbReference>
<evidence type="ECO:0000256" key="7">
    <source>
        <dbReference type="SAM" id="Phobius"/>
    </source>
</evidence>
<dbReference type="OrthoDB" id="4870038at2759"/>
<evidence type="ECO:0000313" key="9">
    <source>
        <dbReference type="EMBL" id="EGX89537.1"/>
    </source>
</evidence>
<keyword evidence="4 7" id="KW-0812">Transmembrane</keyword>
<comment type="similarity">
    <text evidence="2">Belongs to the wax synthase family.</text>
</comment>
<dbReference type="GO" id="GO:0016020">
    <property type="term" value="C:membrane"/>
    <property type="evidence" value="ECO:0007669"/>
    <property type="project" value="UniProtKB-SubCell"/>
</dbReference>
<dbReference type="AlphaFoldDB" id="G3JQN3"/>
<dbReference type="eggNOG" id="ENOG502SI5I">
    <property type="taxonomic scope" value="Eukaryota"/>
</dbReference>
<evidence type="ECO:0000256" key="1">
    <source>
        <dbReference type="ARBA" id="ARBA00004141"/>
    </source>
</evidence>
<evidence type="ECO:0000256" key="5">
    <source>
        <dbReference type="ARBA" id="ARBA00022989"/>
    </source>
</evidence>
<dbReference type="OMA" id="WHQCLRR"/>
<evidence type="ECO:0000259" key="8">
    <source>
        <dbReference type="Pfam" id="PF13813"/>
    </source>
</evidence>
<evidence type="ECO:0000256" key="6">
    <source>
        <dbReference type="ARBA" id="ARBA00023136"/>
    </source>
</evidence>
<dbReference type="InterPro" id="IPR044851">
    <property type="entry name" value="Wax_synthase"/>
</dbReference>
<keyword evidence="5 7" id="KW-1133">Transmembrane helix</keyword>
<keyword evidence="6 7" id="KW-0472">Membrane</keyword>
<feature type="transmembrane region" description="Helical" evidence="7">
    <location>
        <begin position="196"/>
        <end position="220"/>
    </location>
</feature>
<organism evidence="9 10">
    <name type="scientific">Cordyceps militaris (strain CM01)</name>
    <name type="common">Caterpillar fungus</name>
    <dbReference type="NCBI Taxonomy" id="983644"/>
    <lineage>
        <taxon>Eukaryota</taxon>
        <taxon>Fungi</taxon>
        <taxon>Dikarya</taxon>
        <taxon>Ascomycota</taxon>
        <taxon>Pezizomycotina</taxon>
        <taxon>Sordariomycetes</taxon>
        <taxon>Hypocreomycetidae</taxon>
        <taxon>Hypocreales</taxon>
        <taxon>Cordycipitaceae</taxon>
        <taxon>Cordyceps</taxon>
    </lineage>
</organism>
<proteinExistence type="inferred from homology"/>
<dbReference type="HOGENOM" id="CLU_032731_1_1_1"/>
<accession>G3JQN3</accession>
<dbReference type="RefSeq" id="XP_006672992.1">
    <property type="nucleotide sequence ID" value="XM_006672929.1"/>
</dbReference>
<evidence type="ECO:0000256" key="2">
    <source>
        <dbReference type="ARBA" id="ARBA00007282"/>
    </source>
</evidence>
<evidence type="ECO:0000256" key="3">
    <source>
        <dbReference type="ARBA" id="ARBA00022679"/>
    </source>
</evidence>
<evidence type="ECO:0000313" key="10">
    <source>
        <dbReference type="Proteomes" id="UP000001610"/>
    </source>
</evidence>
<dbReference type="Pfam" id="PF13813">
    <property type="entry name" value="MBOAT_2"/>
    <property type="match status" value="1"/>
</dbReference>
<sequence>MAAAPPLFSLPGLSLAILSLVVYQLCFALILLCLPRRALLLRWLSLAPLSAAAYAVARHAVAPAGPPQRQAPLLGLLVIHWLGLAEYVLLSRVALTGPTRWRRRLWQALALSCNARRLGTPWEAKNVYRRGGGGPWSTPRFLAHVVPRVMLCYLVVDALMLAPPPDAHLVTVRKQAAWRLWTLTAEDVGFRAAATVLFWLVSYCIVYGLIHVAAVAAVVLGLSTPAFWPHLFGPVSELYTLRGFWGTFWHQRLRRTLTSFSDAVADHVLCIRRPSTLSTYTRLFLVFAISGLLHHPTDTVQGLPATETASVAFFLMQPLGIVAEDAAQALTRGWPLPRWVRSVAGYAWVAFFLVCTTPTWMFSIARLGQTPDLLPVKVARPLVAWLTGE</sequence>
<dbReference type="EMBL" id="JH126404">
    <property type="protein sequence ID" value="EGX89537.1"/>
    <property type="molecule type" value="Genomic_DNA"/>
</dbReference>
<keyword evidence="10" id="KW-1185">Reference proteome</keyword>
<dbReference type="VEuPathDB" id="FungiDB:CCM_07789"/>
<protein>
    <recommendedName>
        <fullName evidence="8">Wax synthase domain-containing protein</fullName>
    </recommendedName>
</protein>
<dbReference type="KEGG" id="cmt:CCM_07789"/>
<evidence type="ECO:0000256" key="4">
    <source>
        <dbReference type="ARBA" id="ARBA00022692"/>
    </source>
</evidence>
<feature type="domain" description="Wax synthase" evidence="8">
    <location>
        <begin position="228"/>
        <end position="315"/>
    </location>
</feature>
<dbReference type="PANTHER" id="PTHR31595:SF27">
    <property type="entry name" value="WAX SYNTHASE DOMAIN-CONTAINING PROTEIN-RELATED"/>
    <property type="match status" value="1"/>
</dbReference>
<gene>
    <name evidence="9" type="ORF">CCM_07789</name>
</gene>